<feature type="domain" description="CHASE2" evidence="2">
    <location>
        <begin position="41"/>
        <end position="331"/>
    </location>
</feature>
<reference evidence="3 4" key="1">
    <citation type="submission" date="2017-06" db="EMBL/GenBank/DDBJ databases">
        <authorList>
            <person name="Kim H.J."/>
            <person name="Triplett B.A."/>
        </authorList>
    </citation>
    <scope>NUCLEOTIDE SEQUENCE [LARGE SCALE GENOMIC DNA]</scope>
    <source>
        <strain evidence="3 4">DSM 19307</strain>
    </source>
</reference>
<dbReference type="SMART" id="SM01080">
    <property type="entry name" value="CHASE2"/>
    <property type="match status" value="1"/>
</dbReference>
<protein>
    <submittedName>
        <fullName evidence="3">CHASE2 domain-containing protein</fullName>
    </submittedName>
</protein>
<organism evidence="3 4">
    <name type="scientific">Ekhidna lutea</name>
    <dbReference type="NCBI Taxonomy" id="447679"/>
    <lineage>
        <taxon>Bacteria</taxon>
        <taxon>Pseudomonadati</taxon>
        <taxon>Bacteroidota</taxon>
        <taxon>Cytophagia</taxon>
        <taxon>Cytophagales</taxon>
        <taxon>Reichenbachiellaceae</taxon>
        <taxon>Ekhidna</taxon>
    </lineage>
</organism>
<name>A0A239IVV0_EKHLU</name>
<evidence type="ECO:0000256" key="1">
    <source>
        <dbReference type="SAM" id="Phobius"/>
    </source>
</evidence>
<dbReference type="Pfam" id="PF05226">
    <property type="entry name" value="CHASE2"/>
    <property type="match status" value="1"/>
</dbReference>
<dbReference type="EMBL" id="FZPD01000003">
    <property type="protein sequence ID" value="SNS97886.1"/>
    <property type="molecule type" value="Genomic_DNA"/>
</dbReference>
<keyword evidence="1" id="KW-0812">Transmembrane</keyword>
<keyword evidence="1" id="KW-0472">Membrane</keyword>
<evidence type="ECO:0000313" key="4">
    <source>
        <dbReference type="Proteomes" id="UP000198393"/>
    </source>
</evidence>
<evidence type="ECO:0000259" key="2">
    <source>
        <dbReference type="SMART" id="SM01080"/>
    </source>
</evidence>
<dbReference type="AlphaFoldDB" id="A0A239IVV0"/>
<dbReference type="OrthoDB" id="1403562at2"/>
<accession>A0A239IVV0</accession>
<feature type="transmembrane region" description="Helical" evidence="1">
    <location>
        <begin position="317"/>
        <end position="336"/>
    </location>
</feature>
<evidence type="ECO:0000313" key="3">
    <source>
        <dbReference type="EMBL" id="SNS97886.1"/>
    </source>
</evidence>
<dbReference type="Proteomes" id="UP000198393">
    <property type="component" value="Unassembled WGS sequence"/>
</dbReference>
<keyword evidence="4" id="KW-1185">Reference proteome</keyword>
<dbReference type="RefSeq" id="WP_089356599.1">
    <property type="nucleotide sequence ID" value="NZ_FZPD01000003.1"/>
</dbReference>
<keyword evidence="1" id="KW-1133">Transmembrane helix</keyword>
<dbReference type="InterPro" id="IPR007890">
    <property type="entry name" value="CHASE2"/>
</dbReference>
<gene>
    <name evidence="3" type="ORF">SAMN05421640_1866</name>
</gene>
<feature type="transmembrane region" description="Helical" evidence="1">
    <location>
        <begin position="348"/>
        <end position="368"/>
    </location>
</feature>
<sequence length="418" mass="48146">MKRFIRDTILCSLFIFGIMGLFASVTLFKVFELFDPIGDMFSDFELTDIVFSQLQEDPIADERIVMVNIGNLPREGIARQIEIINQYEPKVIGLDVMLDAPKEWPEDSALTRVLSETPNIVIGEKLVGFDEETGEFAMTVKPEDHIVQEARLGYVNLITNAEVQEDLKMCREFTPSEIVQGETRYAFPVRLAYAYDSIKTEKFLARDNDIETVNYKGNIISFSSANYGMKYFALDVYDIFDQNFTADLFKDKIVIMCFMGEYIGDTETTEDFYFTPMNENYVGKAKNDMFGGVIHANIISQILDEDPIDQMSKNTEIVLAILFCLFNVFLFKIIYGAMPKWYDGITKIFQLIELMVLGSLMIYLLLIFNYKADFTLAMIVIALSGDSLEVYHGVVKNLFSKERRKEVFKINRRFWESQ</sequence>
<proteinExistence type="predicted"/>
<feature type="transmembrane region" description="Helical" evidence="1">
    <location>
        <begin position="374"/>
        <end position="395"/>
    </location>
</feature>